<organism evidence="3 4">
    <name type="scientific">Serratia sp. (strain ATCC 39006)</name>
    <name type="common">Prodigiosinella confusarubida</name>
    <dbReference type="NCBI Taxonomy" id="104623"/>
    <lineage>
        <taxon>Bacteria</taxon>
        <taxon>Pseudomonadati</taxon>
        <taxon>Pseudomonadota</taxon>
        <taxon>Gammaproteobacteria</taxon>
        <taxon>Enterobacterales</taxon>
        <taxon>Pectobacteriaceae</taxon>
        <taxon>Prodigiosinella</taxon>
    </lineage>
</organism>
<reference evidence="2 5" key="3">
    <citation type="submission" date="2017-11" db="EMBL/GenBank/DDBJ databases">
        <title>Complete genome sequence of Serratia sp. ATCC 39006 LacA.</title>
        <authorList>
            <person name="Hampton H.G."/>
            <person name="Jackson S.A."/>
            <person name="Jauregui R."/>
            <person name="Poulter G.T.M."/>
            <person name="Salmond G.P.C."/>
            <person name="Fineran P.C."/>
        </authorList>
    </citation>
    <scope>NUCLEOTIDE SEQUENCE [LARGE SCALE GENOMIC DNA]</scope>
    <source>
        <strain evidence="2 5">ATCC 39006</strain>
    </source>
</reference>
<reference evidence="3" key="4">
    <citation type="submission" date="2017-11" db="EMBL/GenBank/DDBJ databases">
        <title>Complete genome sequence of Serratia sp. ATCC 39006.</title>
        <authorList>
            <person name="Hampton H.G."/>
            <person name="Jackson S.A."/>
            <person name="Jauregui R."/>
            <person name="Poulter G.T.M."/>
            <person name="Salmond G.P.C."/>
            <person name="Fineran P.C."/>
        </authorList>
    </citation>
    <scope>NUCLEOTIDE SEQUENCE</scope>
    <source>
        <strain evidence="3">ATCC 39006</strain>
    </source>
</reference>
<gene>
    <name evidence="2" type="ORF">CWC46_09255</name>
    <name evidence="3" type="ORF">Ser39006_009260</name>
</gene>
<feature type="domain" description="RadC-like JAB" evidence="1">
    <location>
        <begin position="49"/>
        <end position="95"/>
    </location>
</feature>
<dbReference type="KEGG" id="sera:Ser39006_009260"/>
<accession>A0A2I5TIA1</accession>
<evidence type="ECO:0000313" key="2">
    <source>
        <dbReference type="EMBL" id="AUG99973.1"/>
    </source>
</evidence>
<dbReference type="OrthoDB" id="9804482at2"/>
<dbReference type="Proteomes" id="UP000233778">
    <property type="component" value="Chromosome"/>
</dbReference>
<evidence type="ECO:0000313" key="5">
    <source>
        <dbReference type="Proteomes" id="UP000233778"/>
    </source>
</evidence>
<dbReference type="AlphaFoldDB" id="A0A2I5TIA1"/>
<reference evidence="3 4" key="1">
    <citation type="journal article" date="2013" name="Genome Announc.">
        <title>Draft genome sequence of Serratia sp. strain ATCC 39006, a model bacterium for analysis of the biosynthesis and regulation of prodigiosin, a carbapenem, and gas vesicles.</title>
        <authorList>
            <person name="Fineran P.C."/>
            <person name="Iglesias Cans M.C."/>
            <person name="Ramsay J.P."/>
            <person name="Wilf N.M."/>
            <person name="Cossyleon D."/>
            <person name="McNeil M.B."/>
            <person name="Williamson N.R."/>
            <person name="Monson R.E."/>
            <person name="Becher S.A."/>
            <person name="Stanton J.A."/>
            <person name="Brugger K."/>
            <person name="Brown S.D."/>
            <person name="Salmond G.P."/>
        </authorList>
    </citation>
    <scope>NUCLEOTIDE SEQUENCE [LARGE SCALE GENOMIC DNA]</scope>
    <source>
        <strain evidence="3">ATCC 39006</strain>
        <strain evidence="4">ATCC 39006 / SC 11482</strain>
    </source>
</reference>
<evidence type="ECO:0000313" key="3">
    <source>
        <dbReference type="EMBL" id="AUH04293.1"/>
    </source>
</evidence>
<dbReference type="EMBL" id="CP025084">
    <property type="protein sequence ID" value="AUH04293.1"/>
    <property type="molecule type" value="Genomic_DNA"/>
</dbReference>
<proteinExistence type="predicted"/>
<sequence length="100" mass="11106">MSQHAFSILNSSLLVRDVQGRYMPATDGQILDAARQIIDQNMLRGAALTSQHLAKDYLWAKLAGFESEVFTVLFLDTQHRLTEYAEMFHGTVSAVFTGAA</sequence>
<keyword evidence="4" id="KW-1185">Reference proteome</keyword>
<evidence type="ECO:0000313" key="4">
    <source>
        <dbReference type="Proteomes" id="UP000017700"/>
    </source>
</evidence>
<dbReference type="InterPro" id="IPR025657">
    <property type="entry name" value="RadC_JAB"/>
</dbReference>
<dbReference type="RefSeq" id="WP_021016873.1">
    <property type="nucleotide sequence ID" value="NZ_CP025084.1"/>
</dbReference>
<dbReference type="KEGG" id="serq:CWC46_09255"/>
<dbReference type="EMBL" id="CP025085">
    <property type="protein sequence ID" value="AUG99973.1"/>
    <property type="molecule type" value="Genomic_DNA"/>
</dbReference>
<evidence type="ECO:0000259" key="1">
    <source>
        <dbReference type="Pfam" id="PF04002"/>
    </source>
</evidence>
<reference evidence="3" key="2">
    <citation type="submission" date="2013-09" db="EMBL/GenBank/DDBJ databases">
        <authorList>
            <person name="Wang G."/>
            <person name="Yang Y."/>
            <person name="Su Y."/>
        </authorList>
    </citation>
    <scope>NUCLEOTIDE SEQUENCE</scope>
    <source>
        <strain evidence="3">ATCC 39006</strain>
    </source>
</reference>
<dbReference type="Pfam" id="PF04002">
    <property type="entry name" value="RadC"/>
    <property type="match status" value="1"/>
</dbReference>
<protein>
    <recommendedName>
        <fullName evidence="1">RadC-like JAB domain-containing protein</fullName>
    </recommendedName>
</protein>
<name>A0A2I5TIA1_SERS3</name>
<dbReference type="STRING" id="104623.Ser39006_03611"/>
<dbReference type="Proteomes" id="UP000017700">
    <property type="component" value="Chromosome"/>
</dbReference>